<reference evidence="2" key="1">
    <citation type="submission" date="2023-08" db="EMBL/GenBank/DDBJ databases">
        <authorList>
            <person name="Audoor S."/>
            <person name="Bilcke G."/>
        </authorList>
    </citation>
    <scope>NUCLEOTIDE SEQUENCE</scope>
</reference>
<comment type="caution">
    <text evidence="2">The sequence shown here is derived from an EMBL/GenBank/DDBJ whole genome shotgun (WGS) entry which is preliminary data.</text>
</comment>
<evidence type="ECO:0000256" key="1">
    <source>
        <dbReference type="SAM" id="MobiDB-lite"/>
    </source>
</evidence>
<gene>
    <name evidence="2" type="ORF">CYCCA115_LOCUS14116</name>
</gene>
<proteinExistence type="predicted"/>
<sequence length="439" mass="49154">MGKSKNNKKVAIAAKPVNSTALTQGCISFSQKSRAETAEIRLKKESDDLDPPIVNNNSDTTKMEEVEYPLKYNRIVQNIDSSQWNLQTLAYLCTIHHARGQCNNKKEVVFGNELFLAWENEPNFHWPWCEGYSENCVDPPETESWEAAADKLLQICDGDWNLRLSPVYYWKLRSLAKVWAIAVELLGHPWTDPETTTVVTELSERRSAAKGRKRERNQDPSTARKPAPIDPRSPVRGFFPEATPKPVRDFIDSDKEDAVMEDTTGPSVISPTNKPVNGKFAYWSDNDGLESIESARDFLAPSHSDHAPTEVVVGNSPAPAQRANDPSATKKAAIRTKYLSEEMKACEVTQMNLTGLPRSNAQILCATINYEWDGDTSEGGSIEKCFIEEMVLVLSMAMDNAEGDLVILPVSELHVWDKKLWLTSKEKVESSLTRSQALH</sequence>
<keyword evidence="3" id="KW-1185">Reference proteome</keyword>
<dbReference type="Proteomes" id="UP001295423">
    <property type="component" value="Unassembled WGS sequence"/>
</dbReference>
<organism evidence="2 3">
    <name type="scientific">Cylindrotheca closterium</name>
    <dbReference type="NCBI Taxonomy" id="2856"/>
    <lineage>
        <taxon>Eukaryota</taxon>
        <taxon>Sar</taxon>
        <taxon>Stramenopiles</taxon>
        <taxon>Ochrophyta</taxon>
        <taxon>Bacillariophyta</taxon>
        <taxon>Bacillariophyceae</taxon>
        <taxon>Bacillariophycidae</taxon>
        <taxon>Bacillariales</taxon>
        <taxon>Bacillariaceae</taxon>
        <taxon>Cylindrotheca</taxon>
    </lineage>
</organism>
<evidence type="ECO:0000313" key="2">
    <source>
        <dbReference type="EMBL" id="CAJ1953516.1"/>
    </source>
</evidence>
<evidence type="ECO:0000313" key="3">
    <source>
        <dbReference type="Proteomes" id="UP001295423"/>
    </source>
</evidence>
<accession>A0AAD2FVH1</accession>
<protein>
    <submittedName>
        <fullName evidence="2">Uncharacterized protein</fullName>
    </submittedName>
</protein>
<name>A0AAD2FVH1_9STRA</name>
<feature type="region of interest" description="Disordered" evidence="1">
    <location>
        <begin position="198"/>
        <end position="247"/>
    </location>
</feature>
<dbReference type="PROSITE" id="PS51257">
    <property type="entry name" value="PROKAR_LIPOPROTEIN"/>
    <property type="match status" value="1"/>
</dbReference>
<dbReference type="EMBL" id="CAKOGP040001826">
    <property type="protein sequence ID" value="CAJ1953516.1"/>
    <property type="molecule type" value="Genomic_DNA"/>
</dbReference>
<dbReference type="AlphaFoldDB" id="A0AAD2FVH1"/>